<feature type="compositionally biased region" description="Low complexity" evidence="3">
    <location>
        <begin position="280"/>
        <end position="301"/>
    </location>
</feature>
<keyword evidence="4" id="KW-0472">Membrane</keyword>
<sequence length="1222" mass="132505">MPDSAKALTIRLQVLQARDLAPKDKNGLSDPYVIATYGKKKFSTHVVYENLNPVWNCSFDFPLSLKALVPTIVLVVWDYNRLRHTFMGELRIPLHDLFESDFSPRFFNPSRDAALWYRLSNSGRSKYASATVSGDLLLNVGLVAPPLEAQTPTWNAQLDTLAQILAAPTNVPGTSADPAAEDDYEQGDGSPHGSESDPPAPLPSQIPAAANAPGSNEPVAKMPLWDNLKAYPLHLRAQSQATPSTPTLANYLAQPLTDDGGHYSLEAELNAHSPGLPATSPLSSHDSASSPVPVPDHSPSALSTGDTLTAQEDTLAQAPSRLTLSPSQNCLAGSALSAGANPRRAAGVVLLEISSASNLPRAPNATRTGFDMDPFVVIGFARKTWRTTTKRHNLNPQWNEKLAFPVTPAELNYPLRFSLYDYDKLSNNDHIGTTELPLHRVVAYFEEHYAEILADRLLDTKLKPFFDMEELSVGLHLTKQAWRDHYNAQLHIRVSYAPYLILRRKFWLAMCREYDSDENELLNETEVQALLDSLGSSLADDTIDGFFYHENKNPDSDELTFDEFIDAVESYLARSPNAGSIGMMAGDAHGARLGDALARSVNLEPAGTRAVTPGTESPAHLPTELPASVTADPTEGGSTSKMGRLRGSSILGAAKKSGSHLLKAAKRKVTKHSGSLSQPPSGPPTPEPVRAAALPDSGTSPAYFDTVPLPSSSAATGHVAFSLDAGSDSPSSVESPAGVEPPGSRSPGGTPPSSGESTPYPAGKIIAASLCPVCQRVPFTGLSDLDAVNHVASCYIRDSNRSSRERFVMGNFVTEAQAQRKWFTRLIKYAGYGGYAVGKNNANIIVLDRITGTQIEEKIPSYIRLGIRLMYKNIGSKSTASQRAVRNLLRSQSVKQGRKYDDPASARQIKSFIQFHHLSVDEILDPLSSFRTFNEFFYRKLKPSARPNPAPDNPRVALSPADCRMMVFPTIDEATRLWIKGRNFNLTRLLGNFADLADRFHGGRLAICRLAPQDYHRFHIPVDGVMVDRFQLDAPAWKGSVAHTDAGADVTVNPSQPRPPPPGQADANHLTRLPVPAEAREVTFPYLVPGDYYTVNPMAIRSALDVYGENVRVLSLMDSPQFGLVAMVAVGAMMVGSVVITSETGRTYSRMDEHGYFKFGGSTIILLFEKDRMDFDDDLLNNSQIPIETYLKMGATIGTARASATATASSSPGATAAPAIPT</sequence>
<evidence type="ECO:0000256" key="1">
    <source>
        <dbReference type="ARBA" id="ARBA00022793"/>
    </source>
</evidence>
<organism evidence="6 7">
    <name type="scientific">Tieghemiomyces parasiticus</name>
    <dbReference type="NCBI Taxonomy" id="78921"/>
    <lineage>
        <taxon>Eukaryota</taxon>
        <taxon>Fungi</taxon>
        <taxon>Fungi incertae sedis</taxon>
        <taxon>Zoopagomycota</taxon>
        <taxon>Kickxellomycotina</taxon>
        <taxon>Dimargaritomycetes</taxon>
        <taxon>Dimargaritales</taxon>
        <taxon>Dimargaritaceae</taxon>
        <taxon>Tieghemiomyces</taxon>
    </lineage>
</organism>
<keyword evidence="1" id="KW-0210">Decarboxylase</keyword>
<proteinExistence type="predicted"/>
<dbReference type="AlphaFoldDB" id="A0A9W7ZXA5"/>
<keyword evidence="2 6" id="KW-0456">Lyase</keyword>
<gene>
    <name evidence="6" type="primary">PSD2_2</name>
    <name evidence="6" type="ORF">IWQ60_007599</name>
</gene>
<comment type="caution">
    <text evidence="6">The sequence shown here is derived from an EMBL/GenBank/DDBJ whole genome shotgun (WGS) entry which is preliminary data.</text>
</comment>
<feature type="region of interest" description="Disordered" evidence="3">
    <location>
        <begin position="271"/>
        <end position="305"/>
    </location>
</feature>
<protein>
    <submittedName>
        <fullName evidence="6">Phosphatidylserine decarboxylase</fullName>
        <ecNumber evidence="6">4.1.1.65</ecNumber>
    </submittedName>
</protein>
<feature type="compositionally biased region" description="Low complexity" evidence="3">
    <location>
        <begin position="740"/>
        <end position="759"/>
    </location>
</feature>
<dbReference type="EMBL" id="JANBPT010000517">
    <property type="protein sequence ID" value="KAJ1918080.1"/>
    <property type="molecule type" value="Genomic_DNA"/>
</dbReference>
<feature type="region of interest" description="Disordered" evidence="3">
    <location>
        <begin position="658"/>
        <end position="706"/>
    </location>
</feature>
<keyword evidence="4" id="KW-0812">Transmembrane</keyword>
<dbReference type="PANTHER" id="PTHR10067">
    <property type="entry name" value="PHOSPHATIDYLSERINE DECARBOXYLASE"/>
    <property type="match status" value="1"/>
</dbReference>
<dbReference type="InterPro" id="IPR011992">
    <property type="entry name" value="EF-hand-dom_pair"/>
</dbReference>
<dbReference type="InterPro" id="IPR003817">
    <property type="entry name" value="PS_Dcarbxylase"/>
</dbReference>
<dbReference type="PROSITE" id="PS50004">
    <property type="entry name" value="C2"/>
    <property type="match status" value="2"/>
</dbReference>
<keyword evidence="4" id="KW-1133">Transmembrane helix</keyword>
<dbReference type="GO" id="GO:0008654">
    <property type="term" value="P:phospholipid biosynthetic process"/>
    <property type="evidence" value="ECO:0007669"/>
    <property type="project" value="InterPro"/>
</dbReference>
<feature type="transmembrane region" description="Helical" evidence="4">
    <location>
        <begin position="1122"/>
        <end position="1141"/>
    </location>
</feature>
<evidence type="ECO:0000256" key="2">
    <source>
        <dbReference type="ARBA" id="ARBA00023239"/>
    </source>
</evidence>
<dbReference type="InterPro" id="IPR000008">
    <property type="entry name" value="C2_dom"/>
</dbReference>
<feature type="region of interest" description="Disordered" evidence="3">
    <location>
        <begin position="169"/>
        <end position="220"/>
    </location>
</feature>
<feature type="domain" description="C2" evidence="5">
    <location>
        <begin position="1"/>
        <end position="107"/>
    </location>
</feature>
<feature type="region of interest" description="Disordered" evidence="3">
    <location>
        <begin position="607"/>
        <end position="645"/>
    </location>
</feature>
<evidence type="ECO:0000256" key="4">
    <source>
        <dbReference type="SAM" id="Phobius"/>
    </source>
</evidence>
<dbReference type="PANTHER" id="PTHR10067:SF17">
    <property type="entry name" value="PHOSPHATIDYLSERINE DECARBOXYLASE PROENZYME 2"/>
    <property type="match status" value="1"/>
</dbReference>
<dbReference type="Gene3D" id="2.60.40.150">
    <property type="entry name" value="C2 domain"/>
    <property type="match status" value="2"/>
</dbReference>
<accession>A0A9W7ZXA5</accession>
<dbReference type="Proteomes" id="UP001150569">
    <property type="component" value="Unassembled WGS sequence"/>
</dbReference>
<dbReference type="OrthoDB" id="5973539at2759"/>
<dbReference type="GO" id="GO:0004609">
    <property type="term" value="F:phosphatidylserine decarboxylase activity"/>
    <property type="evidence" value="ECO:0007669"/>
    <property type="project" value="UniProtKB-EC"/>
</dbReference>
<keyword evidence="7" id="KW-1185">Reference proteome</keyword>
<dbReference type="Pfam" id="PF02666">
    <property type="entry name" value="PS_Dcarbxylase"/>
    <property type="match status" value="2"/>
</dbReference>
<feature type="region of interest" description="Disordered" evidence="3">
    <location>
        <begin position="722"/>
        <end position="759"/>
    </location>
</feature>
<dbReference type="Pfam" id="PF00168">
    <property type="entry name" value="C2"/>
    <property type="match status" value="2"/>
</dbReference>
<dbReference type="CDD" id="cd00030">
    <property type="entry name" value="C2"/>
    <property type="match status" value="1"/>
</dbReference>
<name>A0A9W7ZXA5_9FUNG</name>
<reference evidence="6" key="1">
    <citation type="submission" date="2022-07" db="EMBL/GenBank/DDBJ databases">
        <title>Phylogenomic reconstructions and comparative analyses of Kickxellomycotina fungi.</title>
        <authorList>
            <person name="Reynolds N.K."/>
            <person name="Stajich J.E."/>
            <person name="Barry K."/>
            <person name="Grigoriev I.V."/>
            <person name="Crous P."/>
            <person name="Smith M.E."/>
        </authorList>
    </citation>
    <scope>NUCLEOTIDE SEQUENCE</scope>
    <source>
        <strain evidence="6">RSA 861</strain>
    </source>
</reference>
<evidence type="ECO:0000313" key="6">
    <source>
        <dbReference type="EMBL" id="KAJ1918080.1"/>
    </source>
</evidence>
<evidence type="ECO:0000256" key="3">
    <source>
        <dbReference type="SAM" id="MobiDB-lite"/>
    </source>
</evidence>
<dbReference type="InterPro" id="IPR035892">
    <property type="entry name" value="C2_domain_sf"/>
</dbReference>
<dbReference type="SUPFAM" id="SSF47473">
    <property type="entry name" value="EF-hand"/>
    <property type="match status" value="1"/>
</dbReference>
<dbReference type="SUPFAM" id="SSF49562">
    <property type="entry name" value="C2 domain (Calcium/lipid-binding domain, CaLB)"/>
    <property type="match status" value="2"/>
</dbReference>
<dbReference type="SMART" id="SM00239">
    <property type="entry name" value="C2"/>
    <property type="match status" value="2"/>
</dbReference>
<feature type="domain" description="C2" evidence="5">
    <location>
        <begin position="330"/>
        <end position="453"/>
    </location>
</feature>
<evidence type="ECO:0000259" key="5">
    <source>
        <dbReference type="PROSITE" id="PS50004"/>
    </source>
</evidence>
<evidence type="ECO:0000313" key="7">
    <source>
        <dbReference type="Proteomes" id="UP001150569"/>
    </source>
</evidence>
<dbReference type="Gene3D" id="1.10.238.10">
    <property type="entry name" value="EF-hand"/>
    <property type="match status" value="1"/>
</dbReference>
<dbReference type="EC" id="4.1.1.65" evidence="6"/>